<proteinExistence type="predicted"/>
<organism evidence="2 3">
    <name type="scientific">Microbacterium maritypicum</name>
    <name type="common">Microbacterium liquefaciens</name>
    <dbReference type="NCBI Taxonomy" id="33918"/>
    <lineage>
        <taxon>Bacteria</taxon>
        <taxon>Bacillati</taxon>
        <taxon>Actinomycetota</taxon>
        <taxon>Actinomycetes</taxon>
        <taxon>Micrococcales</taxon>
        <taxon>Microbacteriaceae</taxon>
        <taxon>Microbacterium</taxon>
    </lineage>
</organism>
<keyword evidence="1" id="KW-0472">Membrane</keyword>
<evidence type="ECO:0000256" key="1">
    <source>
        <dbReference type="SAM" id="Phobius"/>
    </source>
</evidence>
<keyword evidence="1" id="KW-1133">Transmembrane helix</keyword>
<name>A0AAD3X188_MICMQ</name>
<protein>
    <submittedName>
        <fullName evidence="2">Uncharacterized protein</fullName>
    </submittedName>
</protein>
<gene>
    <name evidence="2" type="ORF">F6W70_13670</name>
</gene>
<evidence type="ECO:0000313" key="2">
    <source>
        <dbReference type="EMBL" id="KAB1883640.1"/>
    </source>
</evidence>
<dbReference type="EMBL" id="WAAQ01000002">
    <property type="protein sequence ID" value="KAB1883640.1"/>
    <property type="molecule type" value="Genomic_DNA"/>
</dbReference>
<dbReference type="RefSeq" id="WP_151487008.1">
    <property type="nucleotide sequence ID" value="NZ_BAAAIN010000001.1"/>
</dbReference>
<accession>A0AAD3X188</accession>
<reference evidence="2 3" key="1">
    <citation type="submission" date="2019-09" db="EMBL/GenBank/DDBJ databases">
        <title>Whole genome sequencing of Microbacterium maritypicum.</title>
        <authorList>
            <person name="Lenchi N."/>
        </authorList>
    </citation>
    <scope>NUCLEOTIDE SEQUENCE [LARGE SCALE GENOMIC DNA]</scope>
    <source>
        <strain evidence="2 3">DSM 12512</strain>
    </source>
</reference>
<sequence>MRLDELERMVSPAQLLSLVDAMKFKLALWFGAVSSGKTVISLLAFLLAVRLAPRTGIIVIVGRTLQTVYQNVFVLFQNTAIFGTVISSQII</sequence>
<dbReference type="Proteomes" id="UP000436027">
    <property type="component" value="Unassembled WGS sequence"/>
</dbReference>
<comment type="caution">
    <text evidence="2">The sequence shown here is derived from an EMBL/GenBank/DDBJ whole genome shotgun (WGS) entry which is preliminary data.</text>
</comment>
<feature type="transmembrane region" description="Helical" evidence="1">
    <location>
        <begin position="26"/>
        <end position="49"/>
    </location>
</feature>
<keyword evidence="1" id="KW-0812">Transmembrane</keyword>
<dbReference type="AlphaFoldDB" id="A0AAD3X188"/>
<evidence type="ECO:0000313" key="3">
    <source>
        <dbReference type="Proteomes" id="UP000436027"/>
    </source>
</evidence>